<dbReference type="PANTHER" id="PTHR42943">
    <property type="entry name" value="GLUTATHIONE S-TRANSFERASE KAPPA"/>
    <property type="match status" value="1"/>
</dbReference>
<dbReference type="GO" id="GO:1901170">
    <property type="term" value="P:naphthalene catabolic process"/>
    <property type="evidence" value="ECO:0007669"/>
    <property type="project" value="InterPro"/>
</dbReference>
<dbReference type="SUPFAM" id="SSF52833">
    <property type="entry name" value="Thioredoxin-like"/>
    <property type="match status" value="1"/>
</dbReference>
<gene>
    <name evidence="2" type="ORF">GWI72_18570</name>
</gene>
<comment type="similarity">
    <text evidence="1">Belongs to the GST superfamily. NadH family.</text>
</comment>
<dbReference type="AlphaFoldDB" id="A0A7X5F879"/>
<comment type="caution">
    <text evidence="2">The sequence shown here is derived from an EMBL/GenBank/DDBJ whole genome shotgun (WGS) entry which is preliminary data.</text>
</comment>
<dbReference type="InterPro" id="IPR044087">
    <property type="entry name" value="NahD-like"/>
</dbReference>
<dbReference type="EC" id="5.99.1.4" evidence="1"/>
<dbReference type="GO" id="GO:0004364">
    <property type="term" value="F:glutathione transferase activity"/>
    <property type="evidence" value="ECO:0007669"/>
    <property type="project" value="TreeGrafter"/>
</dbReference>
<sequence>MTLQRPKLSFWFDFGSTYSYLTAMRIETVARDRGLDLDWRPFLLGPIFNRQGWSTSPFNLYPAKGRYMWRDMERLCEEAGLPLVQPDPFPQNGLIAARIAHANRRAEWVGAFVRAVFMAEFGEGRDISDPALLAGLLLDLGADARACLAEADSIEVKIGLRAAVAEAETLGIFGAPSIVTEDGELYWGNDRLEDAVEWALRIVT</sequence>
<keyword evidence="1 2" id="KW-0413">Isomerase</keyword>
<dbReference type="PIRSF" id="PIRSF006386">
    <property type="entry name" value="HCCAis_GSTk"/>
    <property type="match status" value="1"/>
</dbReference>
<comment type="catalytic activity">
    <reaction evidence="1">
        <text>2-hydroxychromene-2-carboxylate = (3E)-4-(2-hydroxyphenyl)-2-oxobut-3-enoate</text>
        <dbReference type="Rhea" id="RHEA:27401"/>
        <dbReference type="ChEBI" id="CHEBI:59350"/>
        <dbReference type="ChEBI" id="CHEBI:59353"/>
        <dbReference type="EC" id="5.99.1.4"/>
    </reaction>
</comment>
<dbReference type="InterPro" id="IPR001853">
    <property type="entry name" value="DSBA-like_thioredoxin_dom"/>
</dbReference>
<name>A0A7X5F879_9HYPH</name>
<dbReference type="Proteomes" id="UP000586722">
    <property type="component" value="Unassembled WGS sequence"/>
</dbReference>
<reference evidence="3" key="1">
    <citation type="submission" date="2020-01" db="EMBL/GenBank/DDBJ databases">
        <authorList>
            <person name="Fang Y."/>
            <person name="Sun R."/>
            <person name="Nie L."/>
            <person name="He J."/>
            <person name="Hao L."/>
            <person name="Wang L."/>
            <person name="Su S."/>
            <person name="Lv E."/>
            <person name="Zhang Z."/>
            <person name="Xie R."/>
            <person name="Liu H."/>
        </authorList>
    </citation>
    <scope>NUCLEOTIDE SEQUENCE [LARGE SCALE GENOMIC DNA]</scope>
    <source>
        <strain evidence="3">XCT-53</strain>
    </source>
</reference>
<dbReference type="GO" id="GO:0006749">
    <property type="term" value="P:glutathione metabolic process"/>
    <property type="evidence" value="ECO:0007669"/>
    <property type="project" value="TreeGrafter"/>
</dbReference>
<dbReference type="Pfam" id="PF01323">
    <property type="entry name" value="DSBA"/>
    <property type="match status" value="1"/>
</dbReference>
<dbReference type="EMBL" id="JAABLQ010000003">
    <property type="protein sequence ID" value="NBN80289.1"/>
    <property type="molecule type" value="Genomic_DNA"/>
</dbReference>
<evidence type="ECO:0000256" key="1">
    <source>
        <dbReference type="PIRNR" id="PIRNR006386"/>
    </source>
</evidence>
<dbReference type="PANTHER" id="PTHR42943:SF2">
    <property type="entry name" value="GLUTATHIONE S-TRANSFERASE KAPPA 1"/>
    <property type="match status" value="1"/>
</dbReference>
<organism evidence="2 3">
    <name type="scientific">Pannonibacter tanglangensis</name>
    <dbReference type="NCBI Taxonomy" id="2750084"/>
    <lineage>
        <taxon>Bacteria</taxon>
        <taxon>Pseudomonadati</taxon>
        <taxon>Pseudomonadota</taxon>
        <taxon>Alphaproteobacteria</taxon>
        <taxon>Hyphomicrobiales</taxon>
        <taxon>Stappiaceae</taxon>
        <taxon>Pannonibacter</taxon>
    </lineage>
</organism>
<proteinExistence type="inferred from homology"/>
<dbReference type="InterPro" id="IPR036249">
    <property type="entry name" value="Thioredoxin-like_sf"/>
</dbReference>
<dbReference type="GO" id="GO:0018845">
    <property type="term" value="F:2-hydroxychromene-2-carboxylate isomerase activity"/>
    <property type="evidence" value="ECO:0007669"/>
    <property type="project" value="UniProtKB-UniRule"/>
</dbReference>
<dbReference type="InterPro" id="IPR014440">
    <property type="entry name" value="HCCAis_GSTk"/>
</dbReference>
<dbReference type="Gene3D" id="3.40.30.10">
    <property type="entry name" value="Glutaredoxin"/>
    <property type="match status" value="1"/>
</dbReference>
<dbReference type="CDD" id="cd03022">
    <property type="entry name" value="DsbA_HCCA_Iso"/>
    <property type="match status" value="1"/>
</dbReference>
<dbReference type="RefSeq" id="WP_161677493.1">
    <property type="nucleotide sequence ID" value="NZ_JAABLP010000005.1"/>
</dbReference>
<evidence type="ECO:0000313" key="3">
    <source>
        <dbReference type="Proteomes" id="UP000586722"/>
    </source>
</evidence>
<dbReference type="GO" id="GO:0004602">
    <property type="term" value="F:glutathione peroxidase activity"/>
    <property type="evidence" value="ECO:0007669"/>
    <property type="project" value="TreeGrafter"/>
</dbReference>
<protein>
    <recommendedName>
        <fullName evidence="1">2-hydroxychromene-2-carboxylate isomerase</fullName>
        <ecNumber evidence="1">5.99.1.4</ecNumber>
    </recommendedName>
</protein>
<keyword evidence="3" id="KW-1185">Reference proteome</keyword>
<accession>A0A7X5F879</accession>
<evidence type="ECO:0000313" key="2">
    <source>
        <dbReference type="EMBL" id="NBN80289.1"/>
    </source>
</evidence>
<dbReference type="InterPro" id="IPR051924">
    <property type="entry name" value="GST_Kappa/NadH"/>
</dbReference>